<keyword evidence="2" id="KW-1185">Reference proteome</keyword>
<proteinExistence type="predicted"/>
<name>C5BSV4_TERTT</name>
<evidence type="ECO:0000313" key="2">
    <source>
        <dbReference type="Proteomes" id="UP000009080"/>
    </source>
</evidence>
<dbReference type="HOGENOM" id="CLU_2902783_0_0_6"/>
<dbReference type="KEGG" id="ttu:TERTU_3799"/>
<gene>
    <name evidence="1" type="ordered locus">TERTU_3799</name>
</gene>
<protein>
    <submittedName>
        <fullName evidence="1">Uncharacterized protein</fullName>
    </submittedName>
</protein>
<dbReference type="AlphaFoldDB" id="C5BSV4"/>
<organism evidence="1 2">
    <name type="scientific">Teredinibacter turnerae (strain ATCC 39867 / T7901)</name>
    <dbReference type="NCBI Taxonomy" id="377629"/>
    <lineage>
        <taxon>Bacteria</taxon>
        <taxon>Pseudomonadati</taxon>
        <taxon>Pseudomonadota</taxon>
        <taxon>Gammaproteobacteria</taxon>
        <taxon>Cellvibrionales</taxon>
        <taxon>Cellvibrionaceae</taxon>
        <taxon>Teredinibacter</taxon>
    </lineage>
</organism>
<sequence length="62" mass="7255">MNPSFIPIDHVRETFVRETYACETCVYETHVCDVVIADGAVQLLFIIRRLFLRLLLVLRCIE</sequence>
<dbReference type="EMBL" id="CP001614">
    <property type="protein sequence ID" value="ACR12442.1"/>
    <property type="molecule type" value="Genomic_DNA"/>
</dbReference>
<dbReference type="Proteomes" id="UP000009080">
    <property type="component" value="Chromosome"/>
</dbReference>
<reference evidence="1 2" key="1">
    <citation type="journal article" date="2009" name="PLoS ONE">
        <title>The complete genome of Teredinibacter turnerae T7901: an intracellular endosymbiont of marine wood-boring bivalves (shipworms).</title>
        <authorList>
            <person name="Yang J.C."/>
            <person name="Madupu R."/>
            <person name="Durkin A.S."/>
            <person name="Ekborg N.A."/>
            <person name="Pedamallu C.S."/>
            <person name="Hostetler J.B."/>
            <person name="Radune D."/>
            <person name="Toms B.S."/>
            <person name="Henrissat B."/>
            <person name="Coutinho P.M."/>
            <person name="Schwarz S."/>
            <person name="Field L."/>
            <person name="Trindade-Silva A.E."/>
            <person name="Soares C.A.G."/>
            <person name="Elshahawi S."/>
            <person name="Hanora A."/>
            <person name="Schmidt E.W."/>
            <person name="Haygood M.G."/>
            <person name="Posfai J."/>
            <person name="Benner J."/>
            <person name="Madinger C."/>
            <person name="Nove J."/>
            <person name="Anton B."/>
            <person name="Chaudhary K."/>
            <person name="Foster J."/>
            <person name="Holman A."/>
            <person name="Kumar S."/>
            <person name="Lessard P.A."/>
            <person name="Luyten Y.A."/>
            <person name="Slatko B."/>
            <person name="Wood N."/>
            <person name="Wu B."/>
            <person name="Teplitski M."/>
            <person name="Mougous J.D."/>
            <person name="Ward N."/>
            <person name="Eisen J.A."/>
            <person name="Badger J.H."/>
            <person name="Distel D.L."/>
        </authorList>
    </citation>
    <scope>NUCLEOTIDE SEQUENCE [LARGE SCALE GENOMIC DNA]</scope>
    <source>
        <strain evidence="2">ATCC 39867 / T7901</strain>
    </source>
</reference>
<accession>C5BSV4</accession>
<dbReference type="STRING" id="377629.TERTU_3799"/>
<evidence type="ECO:0000313" key="1">
    <source>
        <dbReference type="EMBL" id="ACR12442.1"/>
    </source>
</evidence>